<name>A0A1H7PZG4_9GAMM</name>
<dbReference type="SUPFAM" id="SSF46548">
    <property type="entry name" value="alpha-helical ferredoxin"/>
    <property type="match status" value="1"/>
</dbReference>
<dbReference type="RefSeq" id="WP_090254876.1">
    <property type="nucleotide sequence ID" value="NZ_FOAA01000015.1"/>
</dbReference>
<feature type="domain" description="4Fe-4S ferredoxin-type" evidence="4">
    <location>
        <begin position="332"/>
        <end position="360"/>
    </location>
</feature>
<dbReference type="Gene3D" id="1.10.1060.10">
    <property type="entry name" value="Alpha-helical ferredoxin"/>
    <property type="match status" value="1"/>
</dbReference>
<dbReference type="STRING" id="1396821.SAMN05444515_11570"/>
<evidence type="ECO:0000313" key="5">
    <source>
        <dbReference type="EMBL" id="SEL40976.1"/>
    </source>
</evidence>
<reference evidence="6" key="1">
    <citation type="submission" date="2016-10" db="EMBL/GenBank/DDBJ databases">
        <authorList>
            <person name="Varghese N."/>
            <person name="Submissions S."/>
        </authorList>
    </citation>
    <scope>NUCLEOTIDE SEQUENCE [LARGE SCALE GENOMIC DNA]</scope>
    <source>
        <strain evidence="6">DSM 241</strain>
    </source>
</reference>
<dbReference type="PROSITE" id="PS51379">
    <property type="entry name" value="4FE4S_FER_2"/>
    <property type="match status" value="2"/>
</dbReference>
<keyword evidence="6" id="KW-1185">Reference proteome</keyword>
<dbReference type="InterPro" id="IPR009051">
    <property type="entry name" value="Helical_ferredxn"/>
</dbReference>
<dbReference type="GO" id="GO:0046872">
    <property type="term" value="F:metal ion binding"/>
    <property type="evidence" value="ECO:0007669"/>
    <property type="project" value="UniProtKB-KW"/>
</dbReference>
<evidence type="ECO:0000256" key="3">
    <source>
        <dbReference type="ARBA" id="ARBA00023014"/>
    </source>
</evidence>
<dbReference type="EMBL" id="FOAA01000015">
    <property type="protein sequence ID" value="SEL40976.1"/>
    <property type="molecule type" value="Genomic_DNA"/>
</dbReference>
<keyword evidence="1" id="KW-0479">Metal-binding</keyword>
<evidence type="ECO:0000259" key="4">
    <source>
        <dbReference type="PROSITE" id="PS51379"/>
    </source>
</evidence>
<dbReference type="InterPro" id="IPR017900">
    <property type="entry name" value="4Fe4S_Fe_S_CS"/>
</dbReference>
<dbReference type="GO" id="GO:0051536">
    <property type="term" value="F:iron-sulfur cluster binding"/>
    <property type="evidence" value="ECO:0007669"/>
    <property type="project" value="UniProtKB-KW"/>
</dbReference>
<dbReference type="Pfam" id="PF17179">
    <property type="entry name" value="Fer4_22"/>
    <property type="match status" value="1"/>
</dbReference>
<dbReference type="Proteomes" id="UP000199256">
    <property type="component" value="Unassembled WGS sequence"/>
</dbReference>
<sequence length="371" mass="41488">MDEHTVFLPRAEANRLLEALAGSGFGRILGPVARDGTLLFQPIKDWDDLPVGVRDVQQPGSYRLQQQDDPRCFAWANGPQALKPLTFTPREIIWRAQRSPDGALSFQAAQDDPEPTAVIGVRACDLAALDLQERHFMHGRFPDPWFRKRREALFLVGVSCAHPAETCFCASTSDGPAITRGHDLGMAELDEGYLLWAGTQAGKTLLERLDLDEATASQRRAVEREIHQATVTQKRTLPGRHLKQALYERLQAGHWADVGERCLSCGNCTAVCPTCFCHMEMDEPALNGQSSEHLRQWSSCFNAEHSFMGHFIVRSDTRLRYRQWLTHKLGSWHEQYGRSGCVGCGRCITWCPVGIDITAEAHALLQETPDA</sequence>
<dbReference type="PANTHER" id="PTHR40447">
    <property type="entry name" value="ANAEROBIC SULFITE REDUCTASE SUBUNIT A"/>
    <property type="match status" value="1"/>
</dbReference>
<feature type="domain" description="4Fe-4S ferredoxin-type" evidence="4">
    <location>
        <begin position="252"/>
        <end position="284"/>
    </location>
</feature>
<keyword evidence="3" id="KW-0411">Iron-sulfur</keyword>
<proteinExistence type="predicted"/>
<dbReference type="OrthoDB" id="9795302at2"/>
<organism evidence="5 6">
    <name type="scientific">Ectothiorhodospira marina</name>
    <dbReference type="NCBI Taxonomy" id="1396821"/>
    <lineage>
        <taxon>Bacteria</taxon>
        <taxon>Pseudomonadati</taxon>
        <taxon>Pseudomonadota</taxon>
        <taxon>Gammaproteobacteria</taxon>
        <taxon>Chromatiales</taxon>
        <taxon>Ectothiorhodospiraceae</taxon>
        <taxon>Ectothiorhodospira</taxon>
    </lineage>
</organism>
<dbReference type="PANTHER" id="PTHR40447:SF1">
    <property type="entry name" value="ANAEROBIC SULFITE REDUCTASE SUBUNIT A"/>
    <property type="match status" value="1"/>
</dbReference>
<accession>A0A1H7PZG4</accession>
<dbReference type="PROSITE" id="PS00198">
    <property type="entry name" value="4FE4S_FER_1"/>
    <property type="match status" value="2"/>
</dbReference>
<gene>
    <name evidence="5" type="ORF">SAMN05444515_11570</name>
</gene>
<dbReference type="InterPro" id="IPR017896">
    <property type="entry name" value="4Fe4S_Fe-S-bd"/>
</dbReference>
<evidence type="ECO:0000313" key="6">
    <source>
        <dbReference type="Proteomes" id="UP000199256"/>
    </source>
</evidence>
<protein>
    <submittedName>
        <fullName evidence="5">4Fe-4S dicluster containing protein</fullName>
    </submittedName>
</protein>
<evidence type="ECO:0000256" key="2">
    <source>
        <dbReference type="ARBA" id="ARBA00023004"/>
    </source>
</evidence>
<dbReference type="AlphaFoldDB" id="A0A1H7PZG4"/>
<keyword evidence="2" id="KW-0408">Iron</keyword>
<evidence type="ECO:0000256" key="1">
    <source>
        <dbReference type="ARBA" id="ARBA00022723"/>
    </source>
</evidence>